<evidence type="ECO:0000313" key="2">
    <source>
        <dbReference type="EMBL" id="GIF04468.1"/>
    </source>
</evidence>
<name>A0A919N4V5_9ACTN</name>
<evidence type="ECO:0000256" key="1">
    <source>
        <dbReference type="SAM" id="MobiDB-lite"/>
    </source>
</evidence>
<comment type="caution">
    <text evidence="2">The sequence shown here is derived from an EMBL/GenBank/DDBJ whole genome shotgun (WGS) entry which is preliminary data.</text>
</comment>
<dbReference type="Proteomes" id="UP000629619">
    <property type="component" value="Unassembled WGS sequence"/>
</dbReference>
<feature type="compositionally biased region" description="Low complexity" evidence="1">
    <location>
        <begin position="283"/>
        <end position="303"/>
    </location>
</feature>
<dbReference type="AlphaFoldDB" id="A0A919N4V5"/>
<evidence type="ECO:0000313" key="3">
    <source>
        <dbReference type="Proteomes" id="UP000629619"/>
    </source>
</evidence>
<keyword evidence="3" id="KW-1185">Reference proteome</keyword>
<feature type="compositionally biased region" description="Polar residues" evidence="1">
    <location>
        <begin position="235"/>
        <end position="264"/>
    </location>
</feature>
<sequence>MSGEKDSYDKATYGNTHAPWLSASTPVDVNLDGLREYASLMAKQQMQLAGDSAHLTHLYDTPQQAWHGKVLGEAATVREQLANNASELSAYLGYLGQAFYNIGSAAQTIADIYADGDATSAASINDVLFAFGSKDVPRPDGLPKGIGQTYLEALAAQGGTAQTGAPGESSPEWGHPTSETISPYQQMQTSPGPNGQRMEKVVTSIPGSGVTIETTTVYNARGEVLTTKTVRTTTSYDSSRHTLTTTTENTSGDRLTGSSTTTQRYDGGRVAEETTVNHDAAGRETTTSRTTTAADGSTTETSSKPVDGERKVTDRVVTGASTQGGGDTPPEKTIASAYDPVTRDGLG</sequence>
<dbReference type="EMBL" id="BOMW01000019">
    <property type="protein sequence ID" value="GIF04468.1"/>
    <property type="molecule type" value="Genomic_DNA"/>
</dbReference>
<feature type="region of interest" description="Disordered" evidence="1">
    <location>
        <begin position="158"/>
        <end position="177"/>
    </location>
</feature>
<dbReference type="RefSeq" id="WP_203678261.1">
    <property type="nucleotide sequence ID" value="NZ_BOMW01000019.1"/>
</dbReference>
<feature type="compositionally biased region" description="Low complexity" evidence="1">
    <location>
        <begin position="158"/>
        <end position="168"/>
    </location>
</feature>
<proteinExistence type="predicted"/>
<organism evidence="2 3">
    <name type="scientific">Actinoplanes siamensis</name>
    <dbReference type="NCBI Taxonomy" id="1223317"/>
    <lineage>
        <taxon>Bacteria</taxon>
        <taxon>Bacillati</taxon>
        <taxon>Actinomycetota</taxon>
        <taxon>Actinomycetes</taxon>
        <taxon>Micromonosporales</taxon>
        <taxon>Micromonosporaceae</taxon>
        <taxon>Actinoplanes</taxon>
    </lineage>
</organism>
<gene>
    <name evidence="2" type="ORF">Asi03nite_20060</name>
</gene>
<feature type="compositionally biased region" description="Basic and acidic residues" evidence="1">
    <location>
        <begin position="266"/>
        <end position="282"/>
    </location>
</feature>
<reference evidence="2" key="1">
    <citation type="submission" date="2021-01" db="EMBL/GenBank/DDBJ databases">
        <title>Whole genome shotgun sequence of Actinoplanes siamensis NBRC 109076.</title>
        <authorList>
            <person name="Komaki H."/>
            <person name="Tamura T."/>
        </authorList>
    </citation>
    <scope>NUCLEOTIDE SEQUENCE</scope>
    <source>
        <strain evidence="2">NBRC 109076</strain>
    </source>
</reference>
<feature type="region of interest" description="Disordered" evidence="1">
    <location>
        <begin position="232"/>
        <end position="347"/>
    </location>
</feature>
<protein>
    <submittedName>
        <fullName evidence="2">Uncharacterized protein</fullName>
    </submittedName>
</protein>
<accession>A0A919N4V5</accession>